<dbReference type="Proteomes" id="UP000499080">
    <property type="component" value="Unassembled WGS sequence"/>
</dbReference>
<organism evidence="1 2">
    <name type="scientific">Araneus ventricosus</name>
    <name type="common">Orbweaver spider</name>
    <name type="synonym">Epeira ventricosa</name>
    <dbReference type="NCBI Taxonomy" id="182803"/>
    <lineage>
        <taxon>Eukaryota</taxon>
        <taxon>Metazoa</taxon>
        <taxon>Ecdysozoa</taxon>
        <taxon>Arthropoda</taxon>
        <taxon>Chelicerata</taxon>
        <taxon>Arachnida</taxon>
        <taxon>Araneae</taxon>
        <taxon>Araneomorphae</taxon>
        <taxon>Entelegynae</taxon>
        <taxon>Araneoidea</taxon>
        <taxon>Araneidae</taxon>
        <taxon>Araneus</taxon>
    </lineage>
</organism>
<comment type="caution">
    <text evidence="1">The sequence shown here is derived from an EMBL/GenBank/DDBJ whole genome shotgun (WGS) entry which is preliminary data.</text>
</comment>
<protein>
    <submittedName>
        <fullName evidence="1">Uncharacterized protein</fullName>
    </submittedName>
</protein>
<name>A0A4Y2TD21_ARAVE</name>
<keyword evidence="2" id="KW-1185">Reference proteome</keyword>
<dbReference type="EMBL" id="BGPR01027720">
    <property type="protein sequence ID" value="GBN98437.1"/>
    <property type="molecule type" value="Genomic_DNA"/>
</dbReference>
<proteinExistence type="predicted"/>
<sequence>MTGELARDAGLSAEEKIDSILKSVLDAIQEEIKSRFTRMNDLNSKFGFLLDVEKLFNKPLDDDEQISCKNLSRFCSTDFDGQELVAEICDCKMLSRNKQDVRPQKPQ</sequence>
<reference evidence="1 2" key="1">
    <citation type="journal article" date="2019" name="Sci. Rep.">
        <title>Orb-weaving spider Araneus ventricosus genome elucidates the spidroin gene catalogue.</title>
        <authorList>
            <person name="Kono N."/>
            <person name="Nakamura H."/>
            <person name="Ohtoshi R."/>
            <person name="Moran D.A.P."/>
            <person name="Shinohara A."/>
            <person name="Yoshida Y."/>
            <person name="Fujiwara M."/>
            <person name="Mori M."/>
            <person name="Tomita M."/>
            <person name="Arakawa K."/>
        </authorList>
    </citation>
    <scope>NUCLEOTIDE SEQUENCE [LARGE SCALE GENOMIC DNA]</scope>
</reference>
<dbReference type="OrthoDB" id="10063284at2759"/>
<dbReference type="AlphaFoldDB" id="A0A4Y2TD21"/>
<gene>
    <name evidence="1" type="ORF">AVEN_140562_1</name>
</gene>
<evidence type="ECO:0000313" key="2">
    <source>
        <dbReference type="Proteomes" id="UP000499080"/>
    </source>
</evidence>
<evidence type="ECO:0000313" key="1">
    <source>
        <dbReference type="EMBL" id="GBN98437.1"/>
    </source>
</evidence>
<accession>A0A4Y2TD21</accession>